<feature type="transmembrane region" description="Helical" evidence="1">
    <location>
        <begin position="201"/>
        <end position="221"/>
    </location>
</feature>
<sequence length="415" mass="45464">MLYTTPILPQLNSSRFPHTLPPYIGAVLFETFLYGLYVILFAICAYVLLRRNTPLHWILLGAASTMFALATSDIVYTYGLLFGKLLHGGLTYSNLRPKYWLYVTNNVLADGLLLYRCFVVWEFRKVILLGPIALLIAATVCGYALEGANSVLFEKAWIYLTLTLILNVVLTVMTAGRIWWLAKRAKQFPGCNLLQRYNATITILIESGVVYSLYIILDLALRKHPVGSMVLDAGLIQVVGIMPTLIIVQVGLGRAVHDIEANEAITRLESYKNRTAAMQVEAGISSGGAMNTHCVHPRQCHKHAPYAHMSLHSAVVASSEGVECNSSTDAIIAKRNAHDSINTLNQTDTRDQCSANDVSTATVVEGDVACIALGSLCGPTLRMDRAVSLRLSWAEEMGMSPNSGIGILQQVSKTM</sequence>
<evidence type="ECO:0000313" key="3">
    <source>
        <dbReference type="Proteomes" id="UP000567179"/>
    </source>
</evidence>
<keyword evidence="1" id="KW-0812">Transmembrane</keyword>
<protein>
    <submittedName>
        <fullName evidence="2">Uncharacterized protein</fullName>
    </submittedName>
</protein>
<comment type="caution">
    <text evidence="2">The sequence shown here is derived from an EMBL/GenBank/DDBJ whole genome shotgun (WGS) entry which is preliminary data.</text>
</comment>
<dbReference type="OrthoDB" id="3226582at2759"/>
<keyword evidence="3" id="KW-1185">Reference proteome</keyword>
<feature type="transmembrane region" description="Helical" evidence="1">
    <location>
        <begin position="157"/>
        <end position="180"/>
    </location>
</feature>
<feature type="transmembrane region" description="Helical" evidence="1">
    <location>
        <begin position="126"/>
        <end position="145"/>
    </location>
</feature>
<organism evidence="2 3">
    <name type="scientific">Psilocybe cf. subviscida</name>
    <dbReference type="NCBI Taxonomy" id="2480587"/>
    <lineage>
        <taxon>Eukaryota</taxon>
        <taxon>Fungi</taxon>
        <taxon>Dikarya</taxon>
        <taxon>Basidiomycota</taxon>
        <taxon>Agaricomycotina</taxon>
        <taxon>Agaricomycetes</taxon>
        <taxon>Agaricomycetidae</taxon>
        <taxon>Agaricales</taxon>
        <taxon>Agaricineae</taxon>
        <taxon>Strophariaceae</taxon>
        <taxon>Psilocybe</taxon>
    </lineage>
</organism>
<keyword evidence="1" id="KW-1133">Transmembrane helix</keyword>
<gene>
    <name evidence="2" type="ORF">D9619_010386</name>
</gene>
<name>A0A8H5ERY0_9AGAR</name>
<keyword evidence="1" id="KW-0472">Membrane</keyword>
<proteinExistence type="predicted"/>
<dbReference type="Proteomes" id="UP000567179">
    <property type="component" value="Unassembled WGS sequence"/>
</dbReference>
<reference evidence="2 3" key="1">
    <citation type="journal article" date="2020" name="ISME J.">
        <title>Uncovering the hidden diversity of litter-decomposition mechanisms in mushroom-forming fungi.</title>
        <authorList>
            <person name="Floudas D."/>
            <person name="Bentzer J."/>
            <person name="Ahren D."/>
            <person name="Johansson T."/>
            <person name="Persson P."/>
            <person name="Tunlid A."/>
        </authorList>
    </citation>
    <scope>NUCLEOTIDE SEQUENCE [LARGE SCALE GENOMIC DNA]</scope>
    <source>
        <strain evidence="2 3">CBS 101986</strain>
    </source>
</reference>
<feature type="transmembrane region" description="Helical" evidence="1">
    <location>
        <begin position="56"/>
        <end position="79"/>
    </location>
</feature>
<dbReference type="EMBL" id="JAACJJ010000058">
    <property type="protein sequence ID" value="KAF5309898.1"/>
    <property type="molecule type" value="Genomic_DNA"/>
</dbReference>
<evidence type="ECO:0000256" key="1">
    <source>
        <dbReference type="SAM" id="Phobius"/>
    </source>
</evidence>
<feature type="transmembrane region" description="Helical" evidence="1">
    <location>
        <begin position="233"/>
        <end position="252"/>
    </location>
</feature>
<accession>A0A8H5ERY0</accession>
<feature type="transmembrane region" description="Helical" evidence="1">
    <location>
        <begin position="20"/>
        <end position="49"/>
    </location>
</feature>
<feature type="transmembrane region" description="Helical" evidence="1">
    <location>
        <begin position="99"/>
        <end position="119"/>
    </location>
</feature>
<dbReference type="AlphaFoldDB" id="A0A8H5ERY0"/>
<evidence type="ECO:0000313" key="2">
    <source>
        <dbReference type="EMBL" id="KAF5309898.1"/>
    </source>
</evidence>